<keyword evidence="2" id="KW-1185">Reference proteome</keyword>
<comment type="caution">
    <text evidence="1">The sequence shown here is derived from an EMBL/GenBank/DDBJ whole genome shotgun (WGS) entry which is preliminary data.</text>
</comment>
<proteinExistence type="predicted"/>
<sequence>MTKFSCIVLFAIENGSSKCADAPARRAERLIRRRPERFDLPERGVLRCSPIPPRFRSGAGIGVAFEICAGVPAGFGVFSHQFLTLPRSDAIWLTFSFCKFPDEWPLEPTQHWPNTGYSFVYVPLEDLSPGEVLSGMLENGASSATSKAYVWLLKYGNRQML</sequence>
<dbReference type="EMBL" id="NMUH01000005">
    <property type="protein sequence ID" value="MQL67977.1"/>
    <property type="molecule type" value="Genomic_DNA"/>
</dbReference>
<gene>
    <name evidence="1" type="ORF">Taro_000242</name>
</gene>
<accession>A0A843TCL2</accession>
<evidence type="ECO:0000313" key="1">
    <source>
        <dbReference type="EMBL" id="MQL67977.1"/>
    </source>
</evidence>
<dbReference type="AlphaFoldDB" id="A0A843TCL2"/>
<organism evidence="1 2">
    <name type="scientific">Colocasia esculenta</name>
    <name type="common">Wild taro</name>
    <name type="synonym">Arum esculentum</name>
    <dbReference type="NCBI Taxonomy" id="4460"/>
    <lineage>
        <taxon>Eukaryota</taxon>
        <taxon>Viridiplantae</taxon>
        <taxon>Streptophyta</taxon>
        <taxon>Embryophyta</taxon>
        <taxon>Tracheophyta</taxon>
        <taxon>Spermatophyta</taxon>
        <taxon>Magnoliopsida</taxon>
        <taxon>Liliopsida</taxon>
        <taxon>Araceae</taxon>
        <taxon>Aroideae</taxon>
        <taxon>Colocasieae</taxon>
        <taxon>Colocasia</taxon>
    </lineage>
</organism>
<reference evidence="1" key="1">
    <citation type="submission" date="2017-07" db="EMBL/GenBank/DDBJ databases">
        <title>Taro Niue Genome Assembly and Annotation.</title>
        <authorList>
            <person name="Atibalentja N."/>
            <person name="Keating K."/>
            <person name="Fields C.J."/>
        </authorList>
    </citation>
    <scope>NUCLEOTIDE SEQUENCE</scope>
    <source>
        <strain evidence="1">Niue_2</strain>
        <tissue evidence="1">Leaf</tissue>
    </source>
</reference>
<name>A0A843TCL2_COLES</name>
<evidence type="ECO:0000313" key="2">
    <source>
        <dbReference type="Proteomes" id="UP000652761"/>
    </source>
</evidence>
<dbReference type="Proteomes" id="UP000652761">
    <property type="component" value="Unassembled WGS sequence"/>
</dbReference>
<protein>
    <submittedName>
        <fullName evidence="1">Uncharacterized protein</fullName>
    </submittedName>
</protein>